<keyword evidence="5 13" id="KW-0812">Transmembrane</keyword>
<dbReference type="SUPFAM" id="SSF81321">
    <property type="entry name" value="Family A G protein-coupled receptor-like"/>
    <property type="match status" value="1"/>
</dbReference>
<evidence type="ECO:0000256" key="4">
    <source>
        <dbReference type="ARBA" id="ARBA00022614"/>
    </source>
</evidence>
<protein>
    <recommendedName>
        <fullName evidence="14">G-protein coupled receptors family 1 profile domain-containing protein</fullName>
    </recommendedName>
</protein>
<feature type="transmembrane region" description="Helical" evidence="13">
    <location>
        <begin position="307"/>
        <end position="328"/>
    </location>
</feature>
<keyword evidence="10" id="KW-0675">Receptor</keyword>
<dbReference type="Gene3D" id="1.20.1070.10">
    <property type="entry name" value="Rhodopsin 7-helix transmembrane proteins"/>
    <property type="match status" value="1"/>
</dbReference>
<gene>
    <name evidence="15" type="ORF">O3P69_007362</name>
</gene>
<feature type="compositionally biased region" description="Basic and acidic residues" evidence="12">
    <location>
        <begin position="554"/>
        <end position="566"/>
    </location>
</feature>
<dbReference type="PANTHER" id="PTHR24372">
    <property type="entry name" value="GLYCOPROTEIN HORMONE RECEPTOR"/>
    <property type="match status" value="1"/>
</dbReference>
<feature type="transmembrane region" description="Helical" evidence="13">
    <location>
        <begin position="360"/>
        <end position="383"/>
    </location>
</feature>
<keyword evidence="8" id="KW-0297">G-protein coupled receptor</keyword>
<evidence type="ECO:0000256" key="13">
    <source>
        <dbReference type="SAM" id="Phobius"/>
    </source>
</evidence>
<feature type="transmembrane region" description="Helical" evidence="13">
    <location>
        <begin position="440"/>
        <end position="462"/>
    </location>
</feature>
<keyword evidence="3" id="KW-1003">Cell membrane</keyword>
<comment type="subcellular location">
    <subcellularLocation>
        <location evidence="1">Cell membrane</location>
        <topology evidence="1">Multi-pass membrane protein</topology>
    </subcellularLocation>
</comment>
<evidence type="ECO:0000256" key="3">
    <source>
        <dbReference type="ARBA" id="ARBA00022475"/>
    </source>
</evidence>
<dbReference type="Pfam" id="PF00560">
    <property type="entry name" value="LRR_1"/>
    <property type="match status" value="1"/>
</dbReference>
<evidence type="ECO:0000256" key="7">
    <source>
        <dbReference type="ARBA" id="ARBA00022989"/>
    </source>
</evidence>
<evidence type="ECO:0000256" key="2">
    <source>
        <dbReference type="ARBA" id="ARBA00010663"/>
    </source>
</evidence>
<dbReference type="SUPFAM" id="SSF52058">
    <property type="entry name" value="L domain-like"/>
    <property type="match status" value="1"/>
</dbReference>
<dbReference type="PRINTS" id="PR00373">
    <property type="entry name" value="GLYCHORMONER"/>
</dbReference>
<reference evidence="15 16" key="1">
    <citation type="submission" date="2023-03" db="EMBL/GenBank/DDBJ databases">
        <title>High-quality genome of Scylla paramamosain provides insights in environmental adaptation.</title>
        <authorList>
            <person name="Zhang L."/>
        </authorList>
    </citation>
    <scope>NUCLEOTIDE SEQUENCE [LARGE SCALE GENOMIC DNA]</scope>
    <source>
        <strain evidence="15">LZ_2023a</strain>
        <tissue evidence="15">Muscle</tissue>
    </source>
</reference>
<dbReference type="InterPro" id="IPR002131">
    <property type="entry name" value="Gphrmn_rcpt_fam"/>
</dbReference>
<feature type="transmembrane region" description="Helical" evidence="13">
    <location>
        <begin position="223"/>
        <end position="244"/>
    </location>
</feature>
<proteinExistence type="inferred from homology"/>
<dbReference type="EMBL" id="JARAKH010000002">
    <property type="protein sequence ID" value="KAK8406763.1"/>
    <property type="molecule type" value="Genomic_DNA"/>
</dbReference>
<evidence type="ECO:0000256" key="5">
    <source>
        <dbReference type="ARBA" id="ARBA00022692"/>
    </source>
</evidence>
<dbReference type="Pfam" id="PF00001">
    <property type="entry name" value="7tm_1"/>
    <property type="match status" value="1"/>
</dbReference>
<evidence type="ECO:0000256" key="10">
    <source>
        <dbReference type="ARBA" id="ARBA00023170"/>
    </source>
</evidence>
<dbReference type="InterPro" id="IPR003591">
    <property type="entry name" value="Leu-rich_rpt_typical-subtyp"/>
</dbReference>
<dbReference type="GO" id="GO:0016500">
    <property type="term" value="F:protein-hormone receptor activity"/>
    <property type="evidence" value="ECO:0007669"/>
    <property type="project" value="InterPro"/>
</dbReference>
<keyword evidence="6" id="KW-0677">Repeat</keyword>
<dbReference type="Pfam" id="PF13855">
    <property type="entry name" value="LRR_8"/>
    <property type="match status" value="1"/>
</dbReference>
<sequence length="623" mass="70013">MLMTLLLCNNNITTITYGNFKGLTNLRNLDLAMNQISSIGPRGFDGLSTLPKLDLRHQYLVKIAENAFMGLTSLKILLLSHNRLTHITHPDTFAGLPSLETLLLSHNRLKTISSPNTFVGSPRLSTLVVDENPLEYVDQMLFEPLYNLTKLSTPEFRFCCLPHHAEECLPHTEEFSSCEDLMSNLVLRVFVWVVGFVALVGNTFVIVWRLMYPSGSKKNHSMLFVNLAIGDLMMGVYLLIIAGIDLKHRGVYRLHEKEWRSSPLCQFAGFLSTFSSEASVFTLTVITLDRLTILLSPYGIRRVHEGLAKRVMVGVWLVAFLLAAVPLFDVPYFKDFYGRSGVCLALHITNDKPNGWEYSVFIFIVLNLLSFMIIAISYVRIYVGARDTPLMECGRNKHGKDREMGLRVTYIVGTDAACWLPIILLGIFSLSGIKIPRKVFAWVAVFVLPFNAALNPLLYTFFTDPVRKRLKIMRESISSWRTRSTRSSVVSGKRISKGRECVRMTSTYRGRVTTEVTDIPVPVSDGKVHTKAAICVYTPTATAATQVTHFIHDPPDHEAKKVDDRPNQNGNDAKQILDCTDPGSDAEREAIIPLETLTADRPAALRTSGRYGRKKNTADQRYD</sequence>
<feature type="region of interest" description="Disordered" evidence="12">
    <location>
        <begin position="554"/>
        <end position="623"/>
    </location>
</feature>
<dbReference type="PANTHER" id="PTHR24372:SF77">
    <property type="entry name" value="G-PROTEIN COUPLED RECEPTORS FAMILY 1 PROFILE DOMAIN-CONTAINING PROTEIN"/>
    <property type="match status" value="1"/>
</dbReference>
<dbReference type="InterPro" id="IPR032675">
    <property type="entry name" value="LRR_dom_sf"/>
</dbReference>
<keyword evidence="4" id="KW-0433">Leucine-rich repeat</keyword>
<evidence type="ECO:0000256" key="6">
    <source>
        <dbReference type="ARBA" id="ARBA00022737"/>
    </source>
</evidence>
<evidence type="ECO:0000256" key="1">
    <source>
        <dbReference type="ARBA" id="ARBA00004651"/>
    </source>
</evidence>
<feature type="transmembrane region" description="Helical" evidence="13">
    <location>
        <begin position="404"/>
        <end position="428"/>
    </location>
</feature>
<keyword evidence="7 13" id="KW-1133">Transmembrane helix</keyword>
<name>A0AAW0V5T4_SCYPA</name>
<dbReference type="InterPro" id="IPR017452">
    <property type="entry name" value="GPCR_Rhodpsn_7TM"/>
</dbReference>
<dbReference type="PRINTS" id="PR00237">
    <property type="entry name" value="GPCRRHODOPSN"/>
</dbReference>
<comment type="similarity">
    <text evidence="2">Belongs to the G-protein coupled receptor 1 family.</text>
</comment>
<keyword evidence="16" id="KW-1185">Reference proteome</keyword>
<dbReference type="GO" id="GO:0005886">
    <property type="term" value="C:plasma membrane"/>
    <property type="evidence" value="ECO:0007669"/>
    <property type="project" value="UniProtKB-SubCell"/>
</dbReference>
<dbReference type="SMART" id="SM00369">
    <property type="entry name" value="LRR_TYP"/>
    <property type="match status" value="3"/>
</dbReference>
<dbReference type="GO" id="GO:0007189">
    <property type="term" value="P:adenylate cyclase-activating G protein-coupled receptor signaling pathway"/>
    <property type="evidence" value="ECO:0007669"/>
    <property type="project" value="TreeGrafter"/>
</dbReference>
<evidence type="ECO:0000256" key="11">
    <source>
        <dbReference type="ARBA" id="ARBA00023224"/>
    </source>
</evidence>
<organism evidence="15 16">
    <name type="scientific">Scylla paramamosain</name>
    <name type="common">Mud crab</name>
    <dbReference type="NCBI Taxonomy" id="85552"/>
    <lineage>
        <taxon>Eukaryota</taxon>
        <taxon>Metazoa</taxon>
        <taxon>Ecdysozoa</taxon>
        <taxon>Arthropoda</taxon>
        <taxon>Crustacea</taxon>
        <taxon>Multicrustacea</taxon>
        <taxon>Malacostraca</taxon>
        <taxon>Eumalacostraca</taxon>
        <taxon>Eucarida</taxon>
        <taxon>Decapoda</taxon>
        <taxon>Pleocyemata</taxon>
        <taxon>Brachyura</taxon>
        <taxon>Eubrachyura</taxon>
        <taxon>Portunoidea</taxon>
        <taxon>Portunidae</taxon>
        <taxon>Portuninae</taxon>
        <taxon>Scylla</taxon>
    </lineage>
</organism>
<dbReference type="Gene3D" id="3.80.10.10">
    <property type="entry name" value="Ribonuclease Inhibitor"/>
    <property type="match status" value="1"/>
</dbReference>
<evidence type="ECO:0000313" key="16">
    <source>
        <dbReference type="Proteomes" id="UP001487740"/>
    </source>
</evidence>
<dbReference type="PROSITE" id="PS50262">
    <property type="entry name" value="G_PROTEIN_RECEP_F1_2"/>
    <property type="match status" value="1"/>
</dbReference>
<evidence type="ECO:0000256" key="9">
    <source>
        <dbReference type="ARBA" id="ARBA00023136"/>
    </source>
</evidence>
<accession>A0AAW0V5T4</accession>
<evidence type="ECO:0000259" key="14">
    <source>
        <dbReference type="PROSITE" id="PS50262"/>
    </source>
</evidence>
<feature type="transmembrane region" description="Helical" evidence="13">
    <location>
        <begin position="189"/>
        <end position="211"/>
    </location>
</feature>
<dbReference type="Proteomes" id="UP001487740">
    <property type="component" value="Unassembled WGS sequence"/>
</dbReference>
<keyword evidence="11" id="KW-0807">Transducer</keyword>
<dbReference type="InterPro" id="IPR000276">
    <property type="entry name" value="GPCR_Rhodpsn"/>
</dbReference>
<dbReference type="GO" id="GO:0008528">
    <property type="term" value="F:G protein-coupled peptide receptor activity"/>
    <property type="evidence" value="ECO:0007669"/>
    <property type="project" value="TreeGrafter"/>
</dbReference>
<dbReference type="AlphaFoldDB" id="A0AAW0V5T4"/>
<comment type="caution">
    <text evidence="15">The sequence shown here is derived from an EMBL/GenBank/DDBJ whole genome shotgun (WGS) entry which is preliminary data.</text>
</comment>
<evidence type="ECO:0000256" key="12">
    <source>
        <dbReference type="SAM" id="MobiDB-lite"/>
    </source>
</evidence>
<dbReference type="PROSITE" id="PS51450">
    <property type="entry name" value="LRR"/>
    <property type="match status" value="3"/>
</dbReference>
<evidence type="ECO:0000313" key="15">
    <source>
        <dbReference type="EMBL" id="KAK8406763.1"/>
    </source>
</evidence>
<dbReference type="CDD" id="cd15137">
    <property type="entry name" value="7tmA_Relaxin_R"/>
    <property type="match status" value="1"/>
</dbReference>
<dbReference type="SMART" id="SM00365">
    <property type="entry name" value="LRR_SD22"/>
    <property type="match status" value="3"/>
</dbReference>
<dbReference type="GO" id="GO:0009755">
    <property type="term" value="P:hormone-mediated signaling pathway"/>
    <property type="evidence" value="ECO:0007669"/>
    <property type="project" value="TreeGrafter"/>
</dbReference>
<dbReference type="InterPro" id="IPR001611">
    <property type="entry name" value="Leu-rich_rpt"/>
</dbReference>
<keyword evidence="9 13" id="KW-0472">Membrane</keyword>
<feature type="domain" description="G-protein coupled receptors family 1 profile" evidence="14">
    <location>
        <begin position="201"/>
        <end position="459"/>
    </location>
</feature>
<evidence type="ECO:0000256" key="8">
    <source>
        <dbReference type="ARBA" id="ARBA00023040"/>
    </source>
</evidence>